<proteinExistence type="predicted"/>
<dbReference type="AlphaFoldDB" id="A0A078IY92"/>
<organism evidence="1 2">
    <name type="scientific">Brassica napus</name>
    <name type="common">Rape</name>
    <dbReference type="NCBI Taxonomy" id="3708"/>
    <lineage>
        <taxon>Eukaryota</taxon>
        <taxon>Viridiplantae</taxon>
        <taxon>Streptophyta</taxon>
        <taxon>Embryophyta</taxon>
        <taxon>Tracheophyta</taxon>
        <taxon>Spermatophyta</taxon>
        <taxon>Magnoliopsida</taxon>
        <taxon>eudicotyledons</taxon>
        <taxon>Gunneridae</taxon>
        <taxon>Pentapetalae</taxon>
        <taxon>rosids</taxon>
        <taxon>malvids</taxon>
        <taxon>Brassicales</taxon>
        <taxon>Brassicaceae</taxon>
        <taxon>Brassiceae</taxon>
        <taxon>Brassica</taxon>
    </lineage>
</organism>
<reference evidence="1 2" key="1">
    <citation type="journal article" date="2014" name="Science">
        <title>Plant genetics. Early allopolyploid evolution in the post-Neolithic Brassica napus oilseed genome.</title>
        <authorList>
            <person name="Chalhoub B."/>
            <person name="Denoeud F."/>
            <person name="Liu S."/>
            <person name="Parkin I.A."/>
            <person name="Tang H."/>
            <person name="Wang X."/>
            <person name="Chiquet J."/>
            <person name="Belcram H."/>
            <person name="Tong C."/>
            <person name="Samans B."/>
            <person name="Correa M."/>
            <person name="Da Silva C."/>
            <person name="Just J."/>
            <person name="Falentin C."/>
            <person name="Koh C.S."/>
            <person name="Le Clainche I."/>
            <person name="Bernard M."/>
            <person name="Bento P."/>
            <person name="Noel B."/>
            <person name="Labadie K."/>
            <person name="Alberti A."/>
            <person name="Charles M."/>
            <person name="Arnaud D."/>
            <person name="Guo H."/>
            <person name="Daviaud C."/>
            <person name="Alamery S."/>
            <person name="Jabbari K."/>
            <person name="Zhao M."/>
            <person name="Edger P.P."/>
            <person name="Chelaifa H."/>
            <person name="Tack D."/>
            <person name="Lassalle G."/>
            <person name="Mestiri I."/>
            <person name="Schnel N."/>
            <person name="Le Paslier M.C."/>
            <person name="Fan G."/>
            <person name="Renault V."/>
            <person name="Bayer P.E."/>
            <person name="Golicz A.A."/>
            <person name="Manoli S."/>
            <person name="Lee T.H."/>
            <person name="Thi V.H."/>
            <person name="Chalabi S."/>
            <person name="Hu Q."/>
            <person name="Fan C."/>
            <person name="Tollenaere R."/>
            <person name="Lu Y."/>
            <person name="Battail C."/>
            <person name="Shen J."/>
            <person name="Sidebottom C.H."/>
            <person name="Wang X."/>
            <person name="Canaguier A."/>
            <person name="Chauveau A."/>
            <person name="Berard A."/>
            <person name="Deniot G."/>
            <person name="Guan M."/>
            <person name="Liu Z."/>
            <person name="Sun F."/>
            <person name="Lim Y.P."/>
            <person name="Lyons E."/>
            <person name="Town C.D."/>
            <person name="Bancroft I."/>
            <person name="Wang X."/>
            <person name="Meng J."/>
            <person name="Ma J."/>
            <person name="Pires J.C."/>
            <person name="King G.J."/>
            <person name="Brunel D."/>
            <person name="Delourme R."/>
            <person name="Renard M."/>
            <person name="Aury J.M."/>
            <person name="Adams K.L."/>
            <person name="Batley J."/>
            <person name="Snowdon R.J."/>
            <person name="Tost J."/>
            <person name="Edwards D."/>
            <person name="Zhou Y."/>
            <person name="Hua W."/>
            <person name="Sharpe A.G."/>
            <person name="Paterson A.H."/>
            <person name="Guan C."/>
            <person name="Wincker P."/>
        </authorList>
    </citation>
    <scope>NUCLEOTIDE SEQUENCE [LARGE SCALE GENOMIC DNA]</scope>
    <source>
        <strain evidence="2">cv. Darmor-bzh</strain>
    </source>
</reference>
<dbReference type="PaxDb" id="3708-A0A078IY92"/>
<name>A0A078IY92_BRANA</name>
<dbReference type="EMBL" id="LK033393">
    <property type="protein sequence ID" value="CDY55318.1"/>
    <property type="molecule type" value="Genomic_DNA"/>
</dbReference>
<gene>
    <name evidence="1" type="primary">BnaC08g49710D</name>
    <name evidence="1" type="ORF">GSBRNA2T00016670001</name>
</gene>
<accession>A0A078IY92</accession>
<dbReference type="Proteomes" id="UP000028999">
    <property type="component" value="Unassembled WGS sequence"/>
</dbReference>
<keyword evidence="2" id="KW-1185">Reference proteome</keyword>
<dbReference type="Gramene" id="CDY55318">
    <property type="protein sequence ID" value="CDY55318"/>
    <property type="gene ID" value="GSBRNA2T00016670001"/>
</dbReference>
<sequence length="32" mass="3825">MSYIRYLIILKLRSVAQKRAQHSGVCFQYYTS</sequence>
<evidence type="ECO:0000313" key="2">
    <source>
        <dbReference type="Proteomes" id="UP000028999"/>
    </source>
</evidence>
<evidence type="ECO:0000313" key="1">
    <source>
        <dbReference type="EMBL" id="CDY55318.1"/>
    </source>
</evidence>
<protein>
    <submittedName>
        <fullName evidence="1">BnaC08g49710D protein</fullName>
    </submittedName>
</protein>